<evidence type="ECO:0000313" key="2">
    <source>
        <dbReference type="Proteomes" id="UP000789901"/>
    </source>
</evidence>
<accession>A0ABN7USR4</accession>
<keyword evidence="2" id="KW-1185">Reference proteome</keyword>
<dbReference type="Proteomes" id="UP000789901">
    <property type="component" value="Unassembled WGS sequence"/>
</dbReference>
<dbReference type="EMBL" id="CAJVQB010005436">
    <property type="protein sequence ID" value="CAG8661858.1"/>
    <property type="molecule type" value="Genomic_DNA"/>
</dbReference>
<gene>
    <name evidence="1" type="ORF">GMARGA_LOCUS9925</name>
</gene>
<name>A0ABN7USR4_GIGMA</name>
<comment type="caution">
    <text evidence="1">The sequence shown here is derived from an EMBL/GenBank/DDBJ whole genome shotgun (WGS) entry which is preliminary data.</text>
</comment>
<organism evidence="1 2">
    <name type="scientific">Gigaspora margarita</name>
    <dbReference type="NCBI Taxonomy" id="4874"/>
    <lineage>
        <taxon>Eukaryota</taxon>
        <taxon>Fungi</taxon>
        <taxon>Fungi incertae sedis</taxon>
        <taxon>Mucoromycota</taxon>
        <taxon>Glomeromycotina</taxon>
        <taxon>Glomeromycetes</taxon>
        <taxon>Diversisporales</taxon>
        <taxon>Gigasporaceae</taxon>
        <taxon>Gigaspora</taxon>
    </lineage>
</organism>
<reference evidence="1 2" key="1">
    <citation type="submission" date="2021-06" db="EMBL/GenBank/DDBJ databases">
        <authorList>
            <person name="Kallberg Y."/>
            <person name="Tangrot J."/>
            <person name="Rosling A."/>
        </authorList>
    </citation>
    <scope>NUCLEOTIDE SEQUENCE [LARGE SCALE GENOMIC DNA]</scope>
    <source>
        <strain evidence="1 2">120-4 pot B 10/14</strain>
    </source>
</reference>
<protein>
    <submittedName>
        <fullName evidence="1">10341_t:CDS:1</fullName>
    </submittedName>
</protein>
<evidence type="ECO:0000313" key="1">
    <source>
        <dbReference type="EMBL" id="CAG8661858.1"/>
    </source>
</evidence>
<sequence length="39" mass="4762">MNSENKRIIKKLKRKVYLQKIEYNPIRIQPLKPCMTVFV</sequence>
<proteinExistence type="predicted"/>